<sequence>MDIPAIDVAAPIYFVGDASDGTIDVPPTNRPYLAGWYNKSVTPGQKGRTVILGHLDSNYSGPAVFYYLGALKRGQTVTVTRQDGIVVVYQIDGSSIQPKNKLPAEQIYGPSERSELRLITCGGSYDKKTGWSDNIIVYAHMVSWHKATPAEARRPLRHDTPDRSGE</sequence>
<evidence type="ECO:0000313" key="4">
    <source>
        <dbReference type="Proteomes" id="UP000638648"/>
    </source>
</evidence>
<feature type="active site" description="Proton donor/acceptor" evidence="2">
    <location>
        <position position="54"/>
    </location>
</feature>
<protein>
    <submittedName>
        <fullName evidence="3">LPXTG-site transpeptidase (Sortase) family protein</fullName>
    </submittedName>
</protein>
<dbReference type="SUPFAM" id="SSF63817">
    <property type="entry name" value="Sortase"/>
    <property type="match status" value="1"/>
</dbReference>
<reference evidence="3" key="1">
    <citation type="submission" date="2020-10" db="EMBL/GenBank/DDBJ databases">
        <title>Sequencing the genomes of 1000 actinobacteria strains.</title>
        <authorList>
            <person name="Klenk H.-P."/>
        </authorList>
    </citation>
    <scope>NUCLEOTIDE SEQUENCE</scope>
    <source>
        <strain evidence="3">DSM 45354</strain>
    </source>
</reference>
<evidence type="ECO:0000313" key="3">
    <source>
        <dbReference type="EMBL" id="MBE1603243.1"/>
    </source>
</evidence>
<keyword evidence="4" id="KW-1185">Reference proteome</keyword>
<dbReference type="InterPro" id="IPR023365">
    <property type="entry name" value="Sortase_dom-sf"/>
</dbReference>
<dbReference type="CDD" id="cd05829">
    <property type="entry name" value="Sortase_F"/>
    <property type="match status" value="1"/>
</dbReference>
<accession>A0A927RHA4</accession>
<evidence type="ECO:0000256" key="2">
    <source>
        <dbReference type="PIRSR" id="PIRSR605754-1"/>
    </source>
</evidence>
<dbReference type="Gene3D" id="2.40.260.10">
    <property type="entry name" value="Sortase"/>
    <property type="match status" value="1"/>
</dbReference>
<dbReference type="NCBIfam" id="NF033748">
    <property type="entry name" value="class_F_sortase"/>
    <property type="match status" value="1"/>
</dbReference>
<gene>
    <name evidence="3" type="ORF">HEB94_000091</name>
</gene>
<dbReference type="Proteomes" id="UP000638648">
    <property type="component" value="Unassembled WGS sequence"/>
</dbReference>
<dbReference type="AlphaFoldDB" id="A0A927RHA4"/>
<proteinExistence type="predicted"/>
<dbReference type="Pfam" id="PF04203">
    <property type="entry name" value="Sortase"/>
    <property type="match status" value="1"/>
</dbReference>
<dbReference type="GO" id="GO:0016787">
    <property type="term" value="F:hydrolase activity"/>
    <property type="evidence" value="ECO:0007669"/>
    <property type="project" value="UniProtKB-KW"/>
</dbReference>
<organism evidence="3 4">
    <name type="scientific">Actinopolymorpha pittospori</name>
    <dbReference type="NCBI Taxonomy" id="648752"/>
    <lineage>
        <taxon>Bacteria</taxon>
        <taxon>Bacillati</taxon>
        <taxon>Actinomycetota</taxon>
        <taxon>Actinomycetes</taxon>
        <taxon>Propionibacteriales</taxon>
        <taxon>Actinopolymorphaceae</taxon>
        <taxon>Actinopolymorpha</taxon>
    </lineage>
</organism>
<feature type="active site" description="Acyl-thioester intermediate" evidence="2">
    <location>
        <position position="121"/>
    </location>
</feature>
<name>A0A927RHA4_9ACTN</name>
<evidence type="ECO:0000256" key="1">
    <source>
        <dbReference type="ARBA" id="ARBA00022801"/>
    </source>
</evidence>
<dbReference type="InterPro" id="IPR005754">
    <property type="entry name" value="Sortase"/>
</dbReference>
<dbReference type="InterPro" id="IPR042001">
    <property type="entry name" value="Sortase_F"/>
</dbReference>
<keyword evidence="1" id="KW-0378">Hydrolase</keyword>
<comment type="caution">
    <text evidence="3">The sequence shown here is derived from an EMBL/GenBank/DDBJ whole genome shotgun (WGS) entry which is preliminary data.</text>
</comment>
<dbReference type="EMBL" id="JADBEM010000001">
    <property type="protein sequence ID" value="MBE1603243.1"/>
    <property type="molecule type" value="Genomic_DNA"/>
</dbReference>